<keyword evidence="4" id="KW-1185">Reference proteome</keyword>
<organism evidence="3 4">
    <name type="scientific">Paenibacillus solisilvae</name>
    <dbReference type="NCBI Taxonomy" id="2486751"/>
    <lineage>
        <taxon>Bacteria</taxon>
        <taxon>Bacillati</taxon>
        <taxon>Bacillota</taxon>
        <taxon>Bacilli</taxon>
        <taxon>Bacillales</taxon>
        <taxon>Paenibacillaceae</taxon>
        <taxon>Paenibacillus</taxon>
    </lineage>
</organism>
<dbReference type="EMBL" id="JBHSOW010000076">
    <property type="protein sequence ID" value="MFC5651440.1"/>
    <property type="molecule type" value="Genomic_DNA"/>
</dbReference>
<accession>A0ABW0W0M0</accession>
<sequence>MSHGTPQEWQAYAAGTLSVQRRDELESHLYGCEECLAVYMDEMTAGHEKEMPAVMPAAGGGFADRVMLAIQEARADYSEIDRLTGSDDEVDSADSADSNKETLNRGGQDALPMGSEREADRSIAPADDLLLEPAQAAAAAKAQPRSRRLPLIRKPLFQYAVAAAVTIILVAAGVFQDIEAAAWRTPPADAAVLKQEKPDETFSQRLMEKTTSLLDNIHSKRTGGHSHE</sequence>
<comment type="caution">
    <text evidence="3">The sequence shown here is derived from an EMBL/GenBank/DDBJ whole genome shotgun (WGS) entry which is preliminary data.</text>
</comment>
<keyword evidence="2" id="KW-0812">Transmembrane</keyword>
<keyword evidence="2" id="KW-1133">Transmembrane helix</keyword>
<evidence type="ECO:0000313" key="3">
    <source>
        <dbReference type="EMBL" id="MFC5651440.1"/>
    </source>
</evidence>
<reference evidence="4" key="1">
    <citation type="journal article" date="2019" name="Int. J. Syst. Evol. Microbiol.">
        <title>The Global Catalogue of Microorganisms (GCM) 10K type strain sequencing project: providing services to taxonomists for standard genome sequencing and annotation.</title>
        <authorList>
            <consortium name="The Broad Institute Genomics Platform"/>
            <consortium name="The Broad Institute Genome Sequencing Center for Infectious Disease"/>
            <person name="Wu L."/>
            <person name="Ma J."/>
        </authorList>
    </citation>
    <scope>NUCLEOTIDE SEQUENCE [LARGE SCALE GENOMIC DNA]</scope>
    <source>
        <strain evidence="4">CGMCC 1.3240</strain>
    </source>
</reference>
<proteinExistence type="predicted"/>
<feature type="region of interest" description="Disordered" evidence="1">
    <location>
        <begin position="84"/>
        <end position="119"/>
    </location>
</feature>
<feature type="transmembrane region" description="Helical" evidence="2">
    <location>
        <begin position="156"/>
        <end position="175"/>
    </location>
</feature>
<dbReference type="Proteomes" id="UP001596047">
    <property type="component" value="Unassembled WGS sequence"/>
</dbReference>
<protein>
    <recommendedName>
        <fullName evidence="5">Zinc-finger domain-containing protein</fullName>
    </recommendedName>
</protein>
<evidence type="ECO:0000256" key="2">
    <source>
        <dbReference type="SAM" id="Phobius"/>
    </source>
</evidence>
<evidence type="ECO:0000313" key="4">
    <source>
        <dbReference type="Proteomes" id="UP001596047"/>
    </source>
</evidence>
<gene>
    <name evidence="3" type="ORF">ACFPYJ_20455</name>
</gene>
<name>A0ABW0W0M0_9BACL</name>
<dbReference type="RefSeq" id="WP_379190065.1">
    <property type="nucleotide sequence ID" value="NZ_JBHSOW010000076.1"/>
</dbReference>
<evidence type="ECO:0008006" key="5">
    <source>
        <dbReference type="Google" id="ProtNLM"/>
    </source>
</evidence>
<keyword evidence="2" id="KW-0472">Membrane</keyword>
<evidence type="ECO:0000256" key="1">
    <source>
        <dbReference type="SAM" id="MobiDB-lite"/>
    </source>
</evidence>